<gene>
    <name evidence="2" type="ORF">XELAEV_18044010mg</name>
</gene>
<proteinExistence type="predicted"/>
<feature type="region of interest" description="Disordered" evidence="1">
    <location>
        <begin position="761"/>
        <end position="845"/>
    </location>
</feature>
<dbReference type="PANTHER" id="PTHR48421">
    <property type="entry name" value="MYCBP-ASSOCIATED PROTEIN"/>
    <property type="match status" value="1"/>
</dbReference>
<organism evidence="2 3">
    <name type="scientific">Xenopus laevis</name>
    <name type="common">African clawed frog</name>
    <dbReference type="NCBI Taxonomy" id="8355"/>
    <lineage>
        <taxon>Eukaryota</taxon>
        <taxon>Metazoa</taxon>
        <taxon>Chordata</taxon>
        <taxon>Craniata</taxon>
        <taxon>Vertebrata</taxon>
        <taxon>Euteleostomi</taxon>
        <taxon>Amphibia</taxon>
        <taxon>Batrachia</taxon>
        <taxon>Anura</taxon>
        <taxon>Pipoidea</taxon>
        <taxon>Pipidae</taxon>
        <taxon>Xenopodinae</taxon>
        <taxon>Xenopus</taxon>
        <taxon>Xenopus</taxon>
    </lineage>
</organism>
<evidence type="ECO:0008006" key="4">
    <source>
        <dbReference type="Google" id="ProtNLM"/>
    </source>
</evidence>
<dbReference type="Gene3D" id="2.60.40.10">
    <property type="entry name" value="Immunoglobulins"/>
    <property type="match status" value="1"/>
</dbReference>
<protein>
    <recommendedName>
        <fullName evidence="4">MYCBP-associated protein</fullName>
    </recommendedName>
</protein>
<feature type="compositionally biased region" description="Basic and acidic residues" evidence="1">
    <location>
        <begin position="34"/>
        <end position="46"/>
    </location>
</feature>
<dbReference type="InterPro" id="IPR032707">
    <property type="entry name" value="MYCBPAP"/>
</dbReference>
<dbReference type="Pfam" id="PF14646">
    <property type="entry name" value="MYCBPAP"/>
    <property type="match status" value="1"/>
</dbReference>
<feature type="region of interest" description="Disordered" evidence="1">
    <location>
        <begin position="28"/>
        <end position="71"/>
    </location>
</feature>
<dbReference type="InterPro" id="IPR013783">
    <property type="entry name" value="Ig-like_fold"/>
</dbReference>
<sequence>MKGAVRGTCVSVKWLVYGCLGNRSVRRSMANRTGRRDTRTRTPTERKKSKVLEQPTPPVAEEPEPDPSNVLKGDEIQALAIRLEDLEKIHPPRLSKEEQNVTGTNHVLVRKHNTDGRKRCLLVARPAPPELETRDLVYFGNEFSLFGSQKQIQPHSILGTLQDLKRVASAHGNTQVAQLIPEPDTVQIGLRKYKRFQQNNQDDSGLPIKQDSSLINWQHHMSLRKKQVETLSRRLGKPADRLVMNLGEGFRNVQEEKQLIDMSISAAEHGKGSKLGSEFWKLPQRIGDELSGLTLTLPRSDRGYPVPLTRIGKPHRIKEETGALLRSPYDQSWDKSLYLEQRRHELRAVMEELNFPKPDIDGLEVIGHGQPFTSLSAEQFPLSEEPEEAASEEKENMDPLKNFPDVVPEFVLGPSLIFCGQLAQWVEDDVSHRDKVGISTRITFEALAGEKASSVLEVVNNGSAAIWYEWRRLPPAARLQRSHKEPRVQRFYFNTSSGVILPGETQLFPFHFKSPTAGIFGENWEFCTHPVLLAGALLQVSLWGIALYEDKTAPHREALQRELEAREALVVAQQIVEELLEGVRSPERPQSPIRSVTEEEAFITVNPKLHYKHQTVQELKHLWDLQTSTSAPEESRSLSSSLIDSLQLIDGAEETHVPQANTDENSHPWNLSVKDLKQAAGCIEEDGEREMFLSQINKNIAELTVPPQEAAVDLLHQASLQLWRGAIDEMVERSFQLRSLLGMPNKDVFVESLPLEQGLDLKTTKAGKEEKKGGSPKEEKKTSPVKDKEDKKGGKTGTKDKEDRPGSRKAKGKDEKKSLKPLLGSESNELISSGESLDPSPTGSQLWQVDPVLQRKYEDNMYLEVYGILVRVIEDMVTVAEDSKAGDSAVDEEDFPKSLLFRGRAEHESDTQTTL</sequence>
<accession>A0A974BXZ7</accession>
<dbReference type="Proteomes" id="UP000694892">
    <property type="component" value="Chromosome 9_10L"/>
</dbReference>
<evidence type="ECO:0000313" key="2">
    <source>
        <dbReference type="EMBL" id="OCT62917.1"/>
    </source>
</evidence>
<dbReference type="PANTHER" id="PTHR48421:SF1">
    <property type="entry name" value="MYCBP-ASSOCIATED PROTEIN"/>
    <property type="match status" value="1"/>
</dbReference>
<evidence type="ECO:0000313" key="3">
    <source>
        <dbReference type="Proteomes" id="UP000694892"/>
    </source>
</evidence>
<dbReference type="OMA" id="RESWEFR"/>
<name>A0A974BXZ7_XENLA</name>
<dbReference type="AlphaFoldDB" id="A0A974BXZ7"/>
<reference evidence="3" key="1">
    <citation type="journal article" date="2016" name="Nature">
        <title>Genome evolution in the allotetraploid frog Xenopus laevis.</title>
        <authorList>
            <person name="Session A.M."/>
            <person name="Uno Y."/>
            <person name="Kwon T."/>
            <person name="Chapman J.A."/>
            <person name="Toyoda A."/>
            <person name="Takahashi S."/>
            <person name="Fukui A."/>
            <person name="Hikosaka A."/>
            <person name="Suzuki A."/>
            <person name="Kondo M."/>
            <person name="van Heeringen S.J."/>
            <person name="Quigley I."/>
            <person name="Heinz S."/>
            <person name="Ogino H."/>
            <person name="Ochi H."/>
            <person name="Hellsten U."/>
            <person name="Lyons J.B."/>
            <person name="Simakov O."/>
            <person name="Putnam N."/>
            <person name="Stites J."/>
            <person name="Kuroki Y."/>
            <person name="Tanaka T."/>
            <person name="Michiue T."/>
            <person name="Watanabe M."/>
            <person name="Bogdanovic O."/>
            <person name="Lister R."/>
            <person name="Georgiou G."/>
            <person name="Paranjpe S.S."/>
            <person name="van Kruijsbergen I."/>
            <person name="Shu S."/>
            <person name="Carlson J."/>
            <person name="Kinoshita T."/>
            <person name="Ohta Y."/>
            <person name="Mawaribuchi S."/>
            <person name="Jenkins J."/>
            <person name="Grimwood J."/>
            <person name="Schmutz J."/>
            <person name="Mitros T."/>
            <person name="Mozaffari S.V."/>
            <person name="Suzuki Y."/>
            <person name="Haramoto Y."/>
            <person name="Yamamoto T.S."/>
            <person name="Takagi C."/>
            <person name="Heald R."/>
            <person name="Miller K."/>
            <person name="Haudenschild C."/>
            <person name="Kitzman J."/>
            <person name="Nakayama T."/>
            <person name="Izutsu Y."/>
            <person name="Robert J."/>
            <person name="Fortriede J."/>
            <person name="Burns K."/>
            <person name="Lotay V."/>
            <person name="Karimi K."/>
            <person name="Yasuoka Y."/>
            <person name="Dichmann D.S."/>
            <person name="Flajnik M.F."/>
            <person name="Houston D.W."/>
            <person name="Shendure J."/>
            <person name="DuPasquier L."/>
            <person name="Vize P.D."/>
            <person name="Zorn A.M."/>
            <person name="Ito M."/>
            <person name="Marcotte E.M."/>
            <person name="Wallingford J.B."/>
            <person name="Ito Y."/>
            <person name="Asashima M."/>
            <person name="Ueno N."/>
            <person name="Matsuda Y."/>
            <person name="Veenstra G.J."/>
            <person name="Fujiyama A."/>
            <person name="Harland R.M."/>
            <person name="Taira M."/>
            <person name="Rokhsar D.S."/>
        </authorList>
    </citation>
    <scope>NUCLEOTIDE SEQUENCE [LARGE SCALE GENOMIC DNA]</scope>
    <source>
        <strain evidence="3">J</strain>
    </source>
</reference>
<dbReference type="EMBL" id="CM004482">
    <property type="protein sequence ID" value="OCT62917.1"/>
    <property type="molecule type" value="Genomic_DNA"/>
</dbReference>
<evidence type="ECO:0000256" key="1">
    <source>
        <dbReference type="SAM" id="MobiDB-lite"/>
    </source>
</evidence>
<feature type="compositionally biased region" description="Polar residues" evidence="1">
    <location>
        <begin position="825"/>
        <end position="845"/>
    </location>
</feature>
<feature type="compositionally biased region" description="Basic and acidic residues" evidence="1">
    <location>
        <begin position="762"/>
        <end position="818"/>
    </location>
</feature>